<dbReference type="GeneTree" id="ENSGT01140000282560"/>
<dbReference type="VEuPathDB" id="HostDB:ENSG00000182903"/>
<feature type="domain" description="KRAB" evidence="1">
    <location>
        <begin position="4"/>
        <end position="78"/>
    </location>
</feature>
<reference evidence="3 4" key="3">
    <citation type="journal article" date="2005" name="Nature">
        <title>Generation and annotation of the DNA sequences of human chromosomes 2 and 4.</title>
        <authorList>
            <person name="Hillier L.W."/>
            <person name="Graves T.A."/>
            <person name="Fulton R.S."/>
            <person name="Fulton L.A."/>
            <person name="Pepin K.H."/>
            <person name="Minx P."/>
            <person name="Wagner-McPherson C."/>
            <person name="Layman D."/>
            <person name="Wylie K."/>
            <person name="Sekhon M."/>
            <person name="Becker M.C."/>
            <person name="Fewell G.A."/>
            <person name="Delehaunty K.D."/>
            <person name="Miner T.L."/>
            <person name="Nash W.E."/>
            <person name="Kremitzki C."/>
            <person name="Oddy L."/>
            <person name="Du H."/>
            <person name="Sun H."/>
            <person name="Bradshaw-Cordum H."/>
            <person name="Ali J."/>
            <person name="Carter J."/>
            <person name="Cordes M."/>
            <person name="Harris A."/>
            <person name="Isak A."/>
            <person name="van Brunt A."/>
            <person name="Nguyen C."/>
            <person name="Du F."/>
            <person name="Courtney L."/>
            <person name="Kalicki J."/>
            <person name="Ozersky P."/>
            <person name="Abbott S."/>
            <person name="Armstrong J."/>
            <person name="Belter E.A."/>
            <person name="Caruso L."/>
            <person name="Cedroni M."/>
            <person name="Cotton M."/>
            <person name="Davidson T."/>
            <person name="Desai A."/>
            <person name="Elliott G."/>
            <person name="Erb T."/>
            <person name="Fronick C."/>
            <person name="Gaige T."/>
            <person name="Haakenson W."/>
            <person name="Haglund K."/>
            <person name="Holmes A."/>
            <person name="Harkins R."/>
            <person name="Kim K."/>
            <person name="Kruchowski S.S."/>
            <person name="Strong C.M."/>
            <person name="Grewal N."/>
            <person name="Goyea E."/>
            <person name="Hou S."/>
            <person name="Levy A."/>
            <person name="Martinka S."/>
            <person name="Mead K."/>
            <person name="McLellan M.D."/>
            <person name="Meyer R."/>
            <person name="Randall-Maher J."/>
            <person name="Tomlinson C."/>
            <person name="Dauphin-Kohlberg S."/>
            <person name="Kozlowicz-Reilly A."/>
            <person name="Shah N."/>
            <person name="Swearengen-Shahid S."/>
            <person name="Snider J."/>
            <person name="Strong J.T."/>
            <person name="Thompson J."/>
            <person name="Yoakum M."/>
            <person name="Leonard S."/>
            <person name="Pearman C."/>
            <person name="Trani L."/>
            <person name="Radionenko M."/>
            <person name="Waligorski J.E."/>
            <person name="Wang C."/>
            <person name="Rock S.M."/>
            <person name="Tin-Wollam A.M."/>
            <person name="Maupin R."/>
            <person name="Latreille P."/>
            <person name="Wendl M.C."/>
            <person name="Yang S.P."/>
            <person name="Pohl C."/>
            <person name="Wallis J.W."/>
            <person name="Spieth J."/>
            <person name="Bieri T.A."/>
            <person name="Berkowicz N."/>
            <person name="Nelson J.O."/>
            <person name="Osborne J."/>
            <person name="Ding L."/>
            <person name="Meyer R."/>
            <person name="Sabo A."/>
            <person name="Shotland Y."/>
            <person name="Sinha P."/>
            <person name="Wohldmann P.E."/>
            <person name="Cook L.L."/>
            <person name="Hickenbotham M.T."/>
            <person name="Eldred J."/>
            <person name="Williams D."/>
            <person name="Jones T.A."/>
            <person name="She X."/>
            <person name="Ciccarelli F.D."/>
            <person name="Izaurralde E."/>
            <person name="Taylor J."/>
            <person name="Schmutz J."/>
            <person name="Myers R.M."/>
            <person name="Cox D.R."/>
            <person name="Huang X."/>
            <person name="McPherson J.D."/>
            <person name="Mardis E.R."/>
            <person name="Clifton S.W."/>
            <person name="Warren W.C."/>
            <person name="Chinwalla A.T."/>
            <person name="Eddy S.R."/>
            <person name="Marra M.A."/>
            <person name="Ovcharenko I."/>
            <person name="Furey T.S."/>
            <person name="Miller W."/>
            <person name="Eichler E.E."/>
            <person name="Bork P."/>
            <person name="Suyama M."/>
            <person name="Torrents D."/>
            <person name="Waterston R.H."/>
            <person name="Wilson R.K."/>
        </authorList>
    </citation>
    <scope>NUCLEOTIDE SEQUENCE [LARGE SCALE GENOMIC DNA]</scope>
</reference>
<evidence type="ECO:0000313" key="2">
    <source>
        <dbReference type="EMBL" id="BAG64671.1"/>
    </source>
</evidence>
<dbReference type="Pfam" id="PF01352">
    <property type="entry name" value="KRAB"/>
    <property type="match status" value="1"/>
</dbReference>
<dbReference type="Ensembl" id="ENST00000506646.5">
    <property type="protein sequence ID" value="ENSP00000423586.1"/>
    <property type="gene ID" value="ENSG00000182903.16"/>
</dbReference>
<dbReference type="OpenTargets" id="ENSG00000182903"/>
<name>B4E159_HUMAN</name>
<dbReference type="UCSC" id="uc011buv.3">
    <property type="organism name" value="human"/>
</dbReference>
<protein>
    <submittedName>
        <fullName evidence="3">Zinc finger protein 721</fullName>
    </submittedName>
    <submittedName>
        <fullName evidence="2">cDNA FLJ57767, moderately similar to Zinc finger protein 141</fullName>
    </submittedName>
</protein>
<sequence length="132" mass="15651">MEPLTFRDVAIEFSPEEWKCLDPAQQNLYRDVMLENYRNLVSLAMCSHFTQDFLPVQGIEDSFHKLILRRYEKFSSLISSCRVISHGLSRGRNRATEKNDLLTTEEPVVKHRFDLQYPEEMWRNTVVQKGRK</sequence>
<organism evidence="2">
    <name type="scientific">Homo sapiens</name>
    <name type="common">Human</name>
    <dbReference type="NCBI Taxonomy" id="9606"/>
    <lineage>
        <taxon>Eukaryota</taxon>
        <taxon>Metazoa</taxon>
        <taxon>Chordata</taxon>
        <taxon>Craniata</taxon>
        <taxon>Vertebrata</taxon>
        <taxon>Euteleostomi</taxon>
        <taxon>Mammalia</taxon>
        <taxon>Eutheria</taxon>
        <taxon>Euarchontoglires</taxon>
        <taxon>Primates</taxon>
        <taxon>Haplorrhini</taxon>
        <taxon>Catarrhini</taxon>
        <taxon>Hominidae</taxon>
        <taxon>Homo</taxon>
    </lineage>
</organism>
<dbReference type="HGNC" id="HGNC:29425">
    <property type="gene designation" value="ZNF721"/>
</dbReference>
<dbReference type="Proteomes" id="UP000005640">
    <property type="component" value="Chromosome 4"/>
</dbReference>
<reference evidence="2" key="4">
    <citation type="submission" date="2007-10" db="EMBL/GenBank/DDBJ databases">
        <title>NEDO human cDNA sequencing project focused on splicing variants.</title>
        <authorList>
            <person name="Wakamatsu A."/>
            <person name="Yamamoto J."/>
            <person name="Kimura K."/>
            <person name="Ishii S."/>
            <person name="Watanabe K."/>
            <person name="Sugiyama A."/>
            <person name="Murakawa K."/>
            <person name="Kaida T."/>
            <person name="Tsuchiya K."/>
            <person name="Fukuzumi Y."/>
            <person name="Kumagai A."/>
            <person name="Oishi Y."/>
            <person name="Yamamoto S."/>
            <person name="Ono Y."/>
            <person name="Komori Y."/>
            <person name="Yamazaki M."/>
            <person name="Kisu Y."/>
            <person name="Nishikawa T."/>
            <person name="Sugano S."/>
            <person name="Nomura N."/>
            <person name="Isogai T."/>
        </authorList>
    </citation>
    <scope>NUCLEOTIDE SEQUENCE</scope>
    <source>
        <tissue evidence="2">Kidney</tissue>
    </source>
</reference>
<accession>B4E159</accession>
<dbReference type="ChiTaRS" id="ZNF721">
    <property type="organism name" value="human"/>
</dbReference>
<dbReference type="EMBL" id="KF457728">
    <property type="status" value="NOT_ANNOTATED_CDS"/>
    <property type="molecule type" value="Genomic_DNA"/>
</dbReference>
<dbReference type="InterPro" id="IPR050169">
    <property type="entry name" value="Krueppel_C2H2_ZnF"/>
</dbReference>
<dbReference type="AlphaFoldDB" id="B4E159"/>
<dbReference type="PANTHER" id="PTHR23232">
    <property type="entry name" value="KRAB DOMAIN C2H2 ZINC FINGER"/>
    <property type="match status" value="1"/>
</dbReference>
<dbReference type="OrthoDB" id="9411774at2759"/>
<dbReference type="ExpressionAtlas" id="B4E159">
    <property type="expression patterns" value="baseline and differential"/>
</dbReference>
<keyword evidence="4" id="KW-1185">Reference proteome</keyword>
<dbReference type="InterPro" id="IPR036051">
    <property type="entry name" value="KRAB_dom_sf"/>
</dbReference>
<dbReference type="GO" id="GO:0006355">
    <property type="term" value="P:regulation of DNA-templated transcription"/>
    <property type="evidence" value="ECO:0007669"/>
    <property type="project" value="InterPro"/>
</dbReference>
<dbReference type="Gene3D" id="6.10.140.140">
    <property type="match status" value="1"/>
</dbReference>
<dbReference type="PANTHER" id="PTHR23232:SF158">
    <property type="entry name" value="KRAB DOMAIN-CONTAINING PROTEIN 5"/>
    <property type="match status" value="1"/>
</dbReference>
<proteinExistence type="evidence at protein level"/>
<dbReference type="Bgee" id="ENSG00000182903">
    <property type="expression patterns" value="Expressed in oocyte and 182 other cell types or tissues"/>
</dbReference>
<reference evidence="3" key="5">
    <citation type="submission" date="2025-05" db="UniProtKB">
        <authorList>
            <consortium name="Ensembl"/>
        </authorList>
    </citation>
    <scope>IDENTIFICATION</scope>
</reference>
<evidence type="ECO:0000259" key="1">
    <source>
        <dbReference type="PROSITE" id="PS50805"/>
    </source>
</evidence>
<dbReference type="SUPFAM" id="SSF109640">
    <property type="entry name" value="KRAB domain (Kruppel-associated box)"/>
    <property type="match status" value="1"/>
</dbReference>
<dbReference type="CDD" id="cd07765">
    <property type="entry name" value="KRAB_A-box"/>
    <property type="match status" value="1"/>
</dbReference>
<dbReference type="EMBL" id="AC092574">
    <property type="status" value="NOT_ANNOTATED_CDS"/>
    <property type="molecule type" value="Genomic_DNA"/>
</dbReference>
<dbReference type="SMR" id="B4E159"/>
<dbReference type="Antibodypedia" id="77821">
    <property type="antibodies" value="4 antibodies from 4 providers"/>
</dbReference>
<keyword evidence="5" id="KW-1267">Proteomics identification</keyword>
<dbReference type="InterPro" id="IPR001909">
    <property type="entry name" value="KRAB"/>
</dbReference>
<dbReference type="PROSITE" id="PS50805">
    <property type="entry name" value="KRAB"/>
    <property type="match status" value="1"/>
</dbReference>
<evidence type="ECO:0000313" key="4">
    <source>
        <dbReference type="Proteomes" id="UP000005640"/>
    </source>
</evidence>
<gene>
    <name evidence="3" type="primary">ZNF721</name>
</gene>
<dbReference type="ProteomicsDB" id="5727"/>
<dbReference type="EMBL" id="AK303674">
    <property type="protein sequence ID" value="BAG64671.1"/>
    <property type="molecule type" value="mRNA"/>
</dbReference>
<reference evidence="3" key="1">
    <citation type="journal article" date="2001" name="Nature">
        <title>Initial sequencing and analysis of the human genome.</title>
        <authorList>
            <consortium name="International Human Genome Sequencing Consortium"/>
            <person name="Lander E.S."/>
            <person name="Linton L.M."/>
            <person name="Birren B."/>
            <person name="Nusbaum C."/>
            <person name="Zody M.C."/>
            <person name="Baldwin J."/>
            <person name="Devon K."/>
            <person name="Dewar K."/>
            <person name="Doyle M."/>
            <person name="FitzHugh W."/>
            <person name="Funke R."/>
            <person name="Gage D."/>
            <person name="Harris K."/>
            <person name="Heaford A."/>
            <person name="Howland J."/>
            <person name="Kann L."/>
            <person name="Lehoczky J."/>
            <person name="LeVine R."/>
            <person name="McEwan P."/>
            <person name="McKernan K."/>
            <person name="Meldrim J."/>
            <person name="Mesirov J.P."/>
            <person name="Miranda C."/>
            <person name="Morris W."/>
            <person name="Naylor J."/>
            <person name="Raymond C."/>
            <person name="Rosetti M."/>
            <person name="Santos R."/>
            <person name="Sheridan A."/>
            <person name="Sougnez C."/>
            <person name="Stange-Thomann N."/>
            <person name="Stojanovic N."/>
            <person name="Subramanian A."/>
            <person name="Wyman D."/>
            <person name="Rogers J."/>
            <person name="Sulston J."/>
            <person name="Ainscough R."/>
            <person name="Beck S."/>
            <person name="Bentley D."/>
            <person name="Burton J."/>
            <person name="Clee C."/>
            <person name="Carter N."/>
            <person name="Coulson A."/>
            <person name="Deadman R."/>
            <person name="Deloukas P."/>
            <person name="Dunham A."/>
            <person name="Dunham I."/>
            <person name="Durbin R."/>
            <person name="French L."/>
            <person name="Grafham D."/>
            <person name="Gregory S."/>
            <person name="Hubbard T."/>
            <person name="Humphray S."/>
            <person name="Hunt A."/>
            <person name="Jones M."/>
            <person name="Lloyd C."/>
            <person name="McMurray A."/>
            <person name="Matthews L."/>
            <person name="Mercer S."/>
            <person name="Milne S."/>
            <person name="Mullikin J.C."/>
            <person name="Mungall A."/>
            <person name="Plumb R."/>
            <person name="Ross M."/>
            <person name="Shownkeen R."/>
            <person name="Sims S."/>
            <person name="Waterston R.H."/>
            <person name="Wilson R.K."/>
            <person name="Hillier L.W."/>
            <person name="McPherson J.D."/>
            <person name="Marra M.A."/>
            <person name="Mardis E.R."/>
            <person name="Fulton L.A."/>
            <person name="Chinwalla A.T."/>
            <person name="Pepin K.H."/>
            <person name="Gish W.R."/>
            <person name="Chissoe S.L."/>
            <person name="Wendl M.C."/>
            <person name="Delehaunty K.D."/>
            <person name="Miner T.L."/>
            <person name="Delehaunty A."/>
            <person name="Kramer J.B."/>
            <person name="Cook L.L."/>
            <person name="Fulton R.S."/>
            <person name="Johnson D.L."/>
            <person name="Minx P.J."/>
            <person name="Clifton S.W."/>
            <person name="Hawkins T."/>
            <person name="Branscomb E."/>
            <person name="Predki P."/>
            <person name="Richardson P."/>
            <person name="Wenning S."/>
            <person name="Slezak T."/>
            <person name="Doggett N."/>
            <person name="Cheng J.F."/>
            <person name="Olsen A."/>
            <person name="Lucas S."/>
            <person name="Elkin C."/>
            <person name="Uberbacher E."/>
            <person name="Frazier M."/>
            <person name="Gibbs R.A."/>
            <person name="Muzny D.M."/>
            <person name="Scherer S.E."/>
            <person name="Bouck J.B."/>
            <person name="Sodergren E.J."/>
            <person name="Worley K.C."/>
            <person name="Rives C.M."/>
            <person name="Gorrell J.H."/>
            <person name="Metzker M.L."/>
            <person name="Naylor S.L."/>
            <person name="Kucherlapati R.S."/>
            <person name="Nelson D.L."/>
            <person name="Weinstock G.M."/>
            <person name="Sakaki Y."/>
            <person name="Fujiyama A."/>
            <person name="Hattori M."/>
            <person name="Yada T."/>
            <person name="Toyoda A."/>
            <person name="Itoh T."/>
            <person name="Kawagoe C."/>
            <person name="Watanabe H."/>
            <person name="Totoki Y."/>
            <person name="Taylor T."/>
            <person name="Weissenbach J."/>
            <person name="Heilig R."/>
            <person name="Saurin W."/>
            <person name="Artiguenave F."/>
            <person name="Brottier P."/>
            <person name="Bruls T."/>
            <person name="Pelletier E."/>
            <person name="Robert C."/>
            <person name="Wincker P."/>
            <person name="Smith D.R."/>
            <person name="Doucette-Stamm L."/>
            <person name="Rubenfield M."/>
            <person name="Weinstock K."/>
            <person name="Lee H.M."/>
            <person name="Dubois J."/>
            <person name="Rosenthal A."/>
            <person name="Platzer M."/>
            <person name="Nyakatura G."/>
            <person name="Taudien S."/>
            <person name="Rump A."/>
            <person name="Yang H."/>
            <person name="Yu J."/>
            <person name="Wang J."/>
            <person name="Huang G."/>
            <person name="Gu J."/>
            <person name="Hood L."/>
            <person name="Rowen L."/>
            <person name="Madan A."/>
            <person name="Qin S."/>
            <person name="Davis R.W."/>
            <person name="Federspiel N.A."/>
            <person name="Abola A.P."/>
            <person name="Proctor M.J."/>
            <person name="Myers R.M."/>
            <person name="Schmutz J."/>
            <person name="Dickson M."/>
            <person name="Grimwood J."/>
            <person name="Cox D.R."/>
            <person name="Olson M.V."/>
            <person name="Kaul R."/>
            <person name="Raymond C."/>
            <person name="Shimizu N."/>
            <person name="Kawasaki K."/>
            <person name="Minoshima S."/>
            <person name="Evans G.A."/>
            <person name="Athanasiou M."/>
            <person name="Schultz R."/>
            <person name="Roe B.A."/>
            <person name="Chen F."/>
            <person name="Pan H."/>
            <person name="Ramser J."/>
            <person name="Lehrach H."/>
            <person name="Reinhardt R."/>
            <person name="McCombie W.R."/>
            <person name="de la Bastide M."/>
            <person name="Dedhia N."/>
            <person name="Blocker H."/>
            <person name="Hornischer K."/>
            <person name="Nordsiek G."/>
            <person name="Agarwala R."/>
            <person name="Aravind L."/>
            <person name="Bailey J.A."/>
            <person name="Bateman A."/>
            <person name="Batzoglou S."/>
            <person name="Birney E."/>
            <person name="Bork P."/>
            <person name="Brown D.G."/>
            <person name="Burge C.B."/>
            <person name="Cerutti L."/>
            <person name="Chen H.C."/>
            <person name="Church D."/>
            <person name="Clamp M."/>
            <person name="Copley R.R."/>
            <person name="Doerks T."/>
            <person name="Eddy S.R."/>
            <person name="Eichler E.E."/>
            <person name="Furey T.S."/>
            <person name="Galagan J."/>
            <person name="Gilbert J.G."/>
            <person name="Harmon C."/>
            <person name="Hayashizaki Y."/>
            <person name="Haussler D."/>
            <person name="Hermjakob H."/>
            <person name="Hokamp K."/>
            <person name="Jang W."/>
            <person name="Johnson L.S."/>
            <person name="Jones T.A."/>
            <person name="Kasif S."/>
            <person name="Kaspryzk A."/>
            <person name="Kennedy S."/>
            <person name="Kent W.J."/>
            <person name="Kitts P."/>
            <person name="Koonin E.V."/>
            <person name="Korf I."/>
            <person name="Kulp D."/>
            <person name="Lancet D."/>
            <person name="Lowe T.M."/>
            <person name="McLysaght A."/>
            <person name="Mikkelsen T."/>
            <person name="Moran J.V."/>
            <person name="Mulder N."/>
            <person name="Pollara V.J."/>
            <person name="Ponting C.P."/>
            <person name="Schuler G."/>
            <person name="Schultz J."/>
            <person name="Slater G."/>
            <person name="Smit A.F."/>
            <person name="Stupka E."/>
            <person name="Szustakowski J."/>
            <person name="Thierry-Mieg D."/>
            <person name="Thierry-Mieg J."/>
            <person name="Wagner L."/>
            <person name="Wallis J."/>
            <person name="Wheeler R."/>
            <person name="Williams A."/>
            <person name="Wolf Y.I."/>
            <person name="Wolfe K.H."/>
            <person name="Yang S.P."/>
            <person name="Yeh R.F."/>
            <person name="Collins F."/>
            <person name="Guyer M.S."/>
            <person name="Peterson J."/>
            <person name="Felsenfeld A."/>
            <person name="Wetterstrand K.A."/>
            <person name="Patrinos A."/>
            <person name="Morgan M.J."/>
            <person name="de Jong P."/>
            <person name="Catanese J.J."/>
            <person name="Osoegawa K."/>
            <person name="Shizuya H."/>
            <person name="Choi S."/>
            <person name="Chen Y.J."/>
        </authorList>
    </citation>
    <scope>NUCLEOTIDE SEQUENCE [LARGE SCALE GENOMIC DNA]</scope>
</reference>
<evidence type="ECO:0000313" key="3">
    <source>
        <dbReference type="Ensembl" id="ENSP00000423586.1"/>
    </source>
</evidence>
<dbReference type="HOGENOM" id="CLU_1916411_0_0_1"/>
<evidence type="ECO:0007829" key="5">
    <source>
        <dbReference type="PeptideAtlas" id="B4E159"/>
    </source>
</evidence>
<dbReference type="SMART" id="SM00349">
    <property type="entry name" value="KRAB"/>
    <property type="match status" value="1"/>
</dbReference>
<reference evidence="3" key="2">
    <citation type="journal article" date="2004" name="Nature">
        <title>Finishing the euchromatic sequence of the human genome.</title>
        <authorList>
            <consortium name="International Human Genome Sequencing Consortium"/>
        </authorList>
    </citation>
    <scope>NUCLEOTIDE SEQUENCE [LARGE SCALE GENOMIC DNA]</scope>
</reference>